<proteinExistence type="predicted"/>
<accession>A0A7G1NY15</accession>
<dbReference type="EMBL" id="AP023440">
    <property type="protein sequence ID" value="BCL27839.1"/>
    <property type="molecule type" value="Genomic_DNA"/>
</dbReference>
<reference evidence="1 2" key="1">
    <citation type="journal article" date="2014" name="Int. J. Syst. Evol. Microbiol.">
        <title>Complete genome sequence of Corynebacterium casei LMG S-19264T (=DSM 44701T), isolated from a smear-ripened cheese.</title>
        <authorList>
            <consortium name="US DOE Joint Genome Institute (JGI-PGF)"/>
            <person name="Walter F."/>
            <person name="Albersmeier A."/>
            <person name="Kalinowski J."/>
            <person name="Ruckert C."/>
        </authorList>
    </citation>
    <scope>NUCLEOTIDE SEQUENCE [LARGE SCALE GENOMIC DNA]</scope>
    <source>
        <strain evidence="1 2">JCM 4677</strain>
    </source>
</reference>
<dbReference type="KEGG" id="sgm:GCM10017557_26980"/>
<evidence type="ECO:0000313" key="1">
    <source>
        <dbReference type="EMBL" id="BCL27839.1"/>
    </source>
</evidence>
<dbReference type="Proteomes" id="UP000516444">
    <property type="component" value="Chromosome"/>
</dbReference>
<sequence length="54" mass="5864">MAALAWLLIPLFAAIGAGAWGSWAGRNRKTIGDGHELAGYTRFREAMEKSRTDA</sequence>
<dbReference type="AlphaFoldDB" id="A0A7G1NY15"/>
<keyword evidence="2" id="KW-1185">Reference proteome</keyword>
<evidence type="ECO:0000313" key="2">
    <source>
        <dbReference type="Proteomes" id="UP000516444"/>
    </source>
</evidence>
<protein>
    <submittedName>
        <fullName evidence="1">Uncharacterized protein</fullName>
    </submittedName>
</protein>
<organism evidence="1 2">
    <name type="scientific">Streptomyces aurantiacus</name>
    <dbReference type="NCBI Taxonomy" id="47760"/>
    <lineage>
        <taxon>Bacteria</taxon>
        <taxon>Bacillati</taxon>
        <taxon>Actinomycetota</taxon>
        <taxon>Actinomycetes</taxon>
        <taxon>Kitasatosporales</taxon>
        <taxon>Streptomycetaceae</taxon>
        <taxon>Streptomyces</taxon>
        <taxon>Streptomyces aurantiacus group</taxon>
    </lineage>
</organism>
<name>A0A7G1NY15_9ACTN</name>
<dbReference type="RefSeq" id="WP_169800086.1">
    <property type="nucleotide sequence ID" value="NZ_AP023440.1"/>
</dbReference>
<gene>
    <name evidence="1" type="ORF">GCM10017557_26980</name>
</gene>